<comment type="caution">
    <text evidence="2">The sequence shown here is derived from an EMBL/GenBank/DDBJ whole genome shotgun (WGS) entry which is preliminary data.</text>
</comment>
<sequence length="297" mass="30970">MALVVGGLVLALIGGFGLGRLNTDSAGSANPPGVSGDHTHAPGTAPHEHGPGATTTGTTPVGTELGGLSLSAAGFTLVPASTAFQAGQSQPFQFQVLGTDRKPVTNFTVVHDKPLHMIVARRDLSGYQHLHPSMAPDGTWSVPLTLATPGIWRAYADFTAADATGKQAAVTLGVDLVVNGDYAPRVLPPAAREATVDEFTVTYEGTPQVGASAPMMFRVFANGSPVNDLERYLGAYGHLVALRGGDLGYVHVHPEEQLVGGAVKFWLAVPSPGNYRLFFDFQLAGVVRTAEFTLTVS</sequence>
<evidence type="ECO:0000256" key="1">
    <source>
        <dbReference type="SAM" id="MobiDB-lite"/>
    </source>
</evidence>
<dbReference type="OrthoDB" id="128043at2"/>
<dbReference type="AlphaFoldDB" id="A0A495JNS8"/>
<dbReference type="Proteomes" id="UP000277671">
    <property type="component" value="Unassembled WGS sequence"/>
</dbReference>
<dbReference type="EMBL" id="RBKT01000001">
    <property type="protein sequence ID" value="RKR90002.1"/>
    <property type="molecule type" value="Genomic_DNA"/>
</dbReference>
<feature type="region of interest" description="Disordered" evidence="1">
    <location>
        <begin position="27"/>
        <end position="61"/>
    </location>
</feature>
<accession>A0A495JNS8</accession>
<organism evidence="2 3">
    <name type="scientific">Micromonospora pisi</name>
    <dbReference type="NCBI Taxonomy" id="589240"/>
    <lineage>
        <taxon>Bacteria</taxon>
        <taxon>Bacillati</taxon>
        <taxon>Actinomycetota</taxon>
        <taxon>Actinomycetes</taxon>
        <taxon>Micromonosporales</taxon>
        <taxon>Micromonosporaceae</taxon>
        <taxon>Micromonospora</taxon>
    </lineage>
</organism>
<gene>
    <name evidence="2" type="ORF">BDK92_4366</name>
</gene>
<evidence type="ECO:0000313" key="3">
    <source>
        <dbReference type="Proteomes" id="UP000277671"/>
    </source>
</evidence>
<feature type="compositionally biased region" description="Low complexity" evidence="1">
    <location>
        <begin position="51"/>
        <end position="61"/>
    </location>
</feature>
<keyword evidence="3" id="KW-1185">Reference proteome</keyword>
<reference evidence="2 3" key="1">
    <citation type="submission" date="2018-10" db="EMBL/GenBank/DDBJ databases">
        <title>Sequencing the genomes of 1000 actinobacteria strains.</title>
        <authorList>
            <person name="Klenk H.-P."/>
        </authorList>
    </citation>
    <scope>NUCLEOTIDE SEQUENCE [LARGE SCALE GENOMIC DNA]</scope>
    <source>
        <strain evidence="2 3">DSM 45175</strain>
    </source>
</reference>
<evidence type="ECO:0000313" key="2">
    <source>
        <dbReference type="EMBL" id="RKR90002.1"/>
    </source>
</evidence>
<evidence type="ECO:0008006" key="4">
    <source>
        <dbReference type="Google" id="ProtNLM"/>
    </source>
</evidence>
<name>A0A495JNS8_9ACTN</name>
<proteinExistence type="predicted"/>
<protein>
    <recommendedName>
        <fullName evidence="4">Secreted protein</fullName>
    </recommendedName>
</protein>